<keyword evidence="3" id="KW-1185">Reference proteome</keyword>
<dbReference type="EMBL" id="CP042345">
    <property type="protein sequence ID" value="QEA15331.1"/>
    <property type="molecule type" value="Genomic_DNA"/>
</dbReference>
<dbReference type="CDD" id="cd03194">
    <property type="entry name" value="GST_C_3"/>
    <property type="match status" value="1"/>
</dbReference>
<dbReference type="Pfam" id="PF13410">
    <property type="entry name" value="GST_C_2"/>
    <property type="match status" value="1"/>
</dbReference>
<dbReference type="GO" id="GO:0016034">
    <property type="term" value="F:maleylacetoacetate isomerase activity"/>
    <property type="evidence" value="ECO:0007669"/>
    <property type="project" value="TreeGrafter"/>
</dbReference>
<dbReference type="SFLD" id="SFLDS00019">
    <property type="entry name" value="Glutathione_Transferase_(cytos"/>
    <property type="match status" value="1"/>
</dbReference>
<dbReference type="Proteomes" id="UP000321172">
    <property type="component" value="Chromosome"/>
</dbReference>
<reference evidence="2 3" key="1">
    <citation type="journal article" date="2013" name="J. Microbiol. Biotechnol.">
        <title>Novosphingobium ginsenosidimutans sp. nov., with the ability to convert ginsenoside.</title>
        <authorList>
            <person name="Kim J.K."/>
            <person name="He D."/>
            <person name="Liu Q.M."/>
            <person name="Park H.Y."/>
            <person name="Jung M.S."/>
            <person name="Yoon M.H."/>
            <person name="Kim S.C."/>
            <person name="Im W.T."/>
        </authorList>
    </citation>
    <scope>NUCLEOTIDE SEQUENCE [LARGE SCALE GENOMIC DNA]</scope>
    <source>
        <strain evidence="2 3">FW-6</strain>
    </source>
</reference>
<dbReference type="PANTHER" id="PTHR42673:SF4">
    <property type="entry name" value="MALEYLACETOACETATE ISOMERASE"/>
    <property type="match status" value="1"/>
</dbReference>
<evidence type="ECO:0000259" key="1">
    <source>
        <dbReference type="PROSITE" id="PS50404"/>
    </source>
</evidence>
<dbReference type="InterPro" id="IPR004045">
    <property type="entry name" value="Glutathione_S-Trfase_N"/>
</dbReference>
<dbReference type="Gene3D" id="1.20.1050.10">
    <property type="match status" value="1"/>
</dbReference>
<name>A0A5B8S1K3_9SPHN</name>
<protein>
    <submittedName>
        <fullName evidence="2">Glutathione S-transferase family protein</fullName>
    </submittedName>
</protein>
<dbReference type="GO" id="GO:0006749">
    <property type="term" value="P:glutathione metabolic process"/>
    <property type="evidence" value="ECO:0007669"/>
    <property type="project" value="TreeGrafter"/>
</dbReference>
<dbReference type="CDD" id="cd03043">
    <property type="entry name" value="GST_N_1"/>
    <property type="match status" value="1"/>
</dbReference>
<dbReference type="RefSeq" id="WP_147089309.1">
    <property type="nucleotide sequence ID" value="NZ_BAABJD010000001.1"/>
</dbReference>
<dbReference type="GO" id="GO:0004364">
    <property type="term" value="F:glutathione transferase activity"/>
    <property type="evidence" value="ECO:0007669"/>
    <property type="project" value="TreeGrafter"/>
</dbReference>
<dbReference type="PROSITE" id="PS50404">
    <property type="entry name" value="GST_NTER"/>
    <property type="match status" value="1"/>
</dbReference>
<proteinExistence type="predicted"/>
<dbReference type="Pfam" id="PF13409">
    <property type="entry name" value="GST_N_2"/>
    <property type="match status" value="1"/>
</dbReference>
<dbReference type="OrthoDB" id="9799538at2"/>
<evidence type="ECO:0000313" key="2">
    <source>
        <dbReference type="EMBL" id="QEA15331.1"/>
    </source>
</evidence>
<dbReference type="InterPro" id="IPR036282">
    <property type="entry name" value="Glutathione-S-Trfase_C_sf"/>
</dbReference>
<accession>A0A5B8S1K3</accession>
<dbReference type="KEGG" id="ngf:FRF71_03785"/>
<dbReference type="GO" id="GO:0006559">
    <property type="term" value="P:L-phenylalanine catabolic process"/>
    <property type="evidence" value="ECO:0007669"/>
    <property type="project" value="TreeGrafter"/>
</dbReference>
<dbReference type="SUPFAM" id="SSF52833">
    <property type="entry name" value="Thioredoxin-like"/>
    <property type="match status" value="1"/>
</dbReference>
<dbReference type="InterPro" id="IPR036249">
    <property type="entry name" value="Thioredoxin-like_sf"/>
</dbReference>
<dbReference type="Gene3D" id="3.40.30.10">
    <property type="entry name" value="Glutaredoxin"/>
    <property type="match status" value="1"/>
</dbReference>
<gene>
    <name evidence="2" type="ORF">FRF71_03785</name>
</gene>
<feature type="domain" description="GST N-terminal" evidence="1">
    <location>
        <begin position="1"/>
        <end position="85"/>
    </location>
</feature>
<dbReference type="SUPFAM" id="SSF47616">
    <property type="entry name" value="GST C-terminal domain-like"/>
    <property type="match status" value="1"/>
</dbReference>
<organism evidence="2 3">
    <name type="scientific">Novosphingobium ginsenosidimutans</name>
    <dbReference type="NCBI Taxonomy" id="1176536"/>
    <lineage>
        <taxon>Bacteria</taxon>
        <taxon>Pseudomonadati</taxon>
        <taxon>Pseudomonadota</taxon>
        <taxon>Alphaproteobacteria</taxon>
        <taxon>Sphingomonadales</taxon>
        <taxon>Sphingomonadaceae</taxon>
        <taxon>Novosphingobium</taxon>
    </lineage>
</organism>
<keyword evidence="2" id="KW-0808">Transferase</keyword>
<sequence>MKLIIGNKNYSSWSLRGWLACKQSGLSFEEIQVPLYGEDWDHRKKEHDEIAPSSGKVPVLWDGDAVVWDSLAIVEYLADRVGRDRFWPKADDARAMARSMVAEMHSSFAALRRQCPMNIRRQVEGWEIDEDARSDVVRILTLWAEARARFGRGGPFLFGTFSAADIFYAPIVSRFMTYGIGVPGFALAYMEAVWEHEWLQAWVAAAAEEDWVIEQWEISGRSRKAK</sequence>
<dbReference type="PANTHER" id="PTHR42673">
    <property type="entry name" value="MALEYLACETOACETATE ISOMERASE"/>
    <property type="match status" value="1"/>
</dbReference>
<dbReference type="AlphaFoldDB" id="A0A5B8S1K3"/>
<dbReference type="InterPro" id="IPR040079">
    <property type="entry name" value="Glutathione_S-Trfase"/>
</dbReference>
<evidence type="ECO:0000313" key="3">
    <source>
        <dbReference type="Proteomes" id="UP000321172"/>
    </source>
</evidence>